<proteinExistence type="predicted"/>
<gene>
    <name evidence="1" type="ORF">AB4Y39_06230</name>
</gene>
<dbReference type="AlphaFoldDB" id="A0AB39I105"/>
<reference evidence="1" key="1">
    <citation type="submission" date="2024-07" db="EMBL/GenBank/DDBJ databases">
        <title>Identification and characteristics of a novel species of coltsfoot's symbiotic bacteria.</title>
        <authorList>
            <person name="Juszczyk A."/>
            <person name="Jasielczuk I."/>
            <person name="Gurgul A."/>
            <person name="Rogala M."/>
            <person name="Kowalczyk A."/>
            <person name="Szmatola T."/>
            <person name="Kosecka-Strojek M."/>
            <person name="Arent Z."/>
            <person name="Latowski D."/>
        </authorList>
    </citation>
    <scope>NUCLEOTIDE SEQUENCE</scope>
    <source>
        <strain evidence="1">Hg7Tf</strain>
    </source>
</reference>
<organism evidence="1">
    <name type="scientific">Pseudomonas sp. Hg7Tf</name>
    <dbReference type="NCBI Taxonomy" id="3236988"/>
    <lineage>
        <taxon>Bacteria</taxon>
        <taxon>Pseudomonadati</taxon>
        <taxon>Pseudomonadota</taxon>
        <taxon>Gammaproteobacteria</taxon>
        <taxon>Pseudomonadales</taxon>
        <taxon>Pseudomonadaceae</taxon>
        <taxon>Pseudomonas</taxon>
    </lineage>
</organism>
<dbReference type="PROSITE" id="PS51257">
    <property type="entry name" value="PROKAR_LIPOPROTEIN"/>
    <property type="match status" value="1"/>
</dbReference>
<evidence type="ECO:0000313" key="1">
    <source>
        <dbReference type="EMBL" id="XDK38259.1"/>
    </source>
</evidence>
<dbReference type="RefSeq" id="WP_280041302.1">
    <property type="nucleotide sequence ID" value="NZ_CP162607.1"/>
</dbReference>
<protein>
    <recommendedName>
        <fullName evidence="2">Lipoprotein</fullName>
    </recommendedName>
</protein>
<sequence>MRRLLILGLACMTVAGCETTRVSPEHARQVSAEDVYAFSRPTSPDDARIVFTQDAGAMSCFGAGMQVFLDEKLAAETSSGESVKLYHKPGPTQLSIKNKMACAGGDLKGLLLDLEPGYSYQVRGYRGTWDKAEPMLTSPEPFKYRN</sequence>
<dbReference type="EMBL" id="CP162607">
    <property type="protein sequence ID" value="XDK38259.1"/>
    <property type="molecule type" value="Genomic_DNA"/>
</dbReference>
<name>A0AB39I105_9PSED</name>
<accession>A0AB39I105</accession>
<evidence type="ECO:0008006" key="2">
    <source>
        <dbReference type="Google" id="ProtNLM"/>
    </source>
</evidence>